<gene>
    <name evidence="4" type="ordered locus">Tlie_1804</name>
</gene>
<protein>
    <submittedName>
        <fullName evidence="4">Nitroreductase</fullName>
    </submittedName>
</protein>
<dbReference type="eggNOG" id="COG0778">
    <property type="taxonomic scope" value="Bacteria"/>
</dbReference>
<organism evidence="4 5">
    <name type="scientific">Thermovirga lienii (strain ATCC BAA-1197 / DSM 17291 / Cas60314)</name>
    <dbReference type="NCBI Taxonomy" id="580340"/>
    <lineage>
        <taxon>Bacteria</taxon>
        <taxon>Thermotogati</taxon>
        <taxon>Synergistota</taxon>
        <taxon>Synergistia</taxon>
        <taxon>Synergistales</taxon>
        <taxon>Thermovirgaceae</taxon>
        <taxon>Thermovirga</taxon>
    </lineage>
</organism>
<dbReference type="EMBL" id="CP003096">
    <property type="protein sequence ID" value="AER67522.1"/>
    <property type="molecule type" value="Genomic_DNA"/>
</dbReference>
<dbReference type="Gene3D" id="3.40.109.10">
    <property type="entry name" value="NADH Oxidase"/>
    <property type="match status" value="1"/>
</dbReference>
<dbReference type="InterPro" id="IPR000415">
    <property type="entry name" value="Nitroreductase-like"/>
</dbReference>
<evidence type="ECO:0000313" key="4">
    <source>
        <dbReference type="EMBL" id="AER67522.1"/>
    </source>
</evidence>
<dbReference type="Proteomes" id="UP000005868">
    <property type="component" value="Chromosome"/>
</dbReference>
<dbReference type="AlphaFoldDB" id="G7V8Y8"/>
<accession>G7V8Y8</accession>
<dbReference type="GO" id="GO:0016491">
    <property type="term" value="F:oxidoreductase activity"/>
    <property type="evidence" value="ECO:0007669"/>
    <property type="project" value="UniProtKB-KW"/>
</dbReference>
<keyword evidence="5" id="KW-1185">Reference proteome</keyword>
<feature type="domain" description="Nitroreductase" evidence="3">
    <location>
        <begin position="15"/>
        <end position="159"/>
    </location>
</feature>
<reference evidence="5" key="1">
    <citation type="submission" date="2011-10" db="EMBL/GenBank/DDBJ databases">
        <title>The complete genome of chromosome of Thermovirga lienii DSM 17291.</title>
        <authorList>
            <consortium name="US DOE Joint Genome Institute (JGI-PGF)"/>
            <person name="Lucas S."/>
            <person name="Copeland A."/>
            <person name="Lapidus A."/>
            <person name="Glavina del Rio T."/>
            <person name="Dalin E."/>
            <person name="Tice H."/>
            <person name="Bruce D."/>
            <person name="Goodwin L."/>
            <person name="Pitluck S."/>
            <person name="Peters L."/>
            <person name="Mikhailova N."/>
            <person name="Saunders E."/>
            <person name="Kyrpides N."/>
            <person name="Mavromatis K."/>
            <person name="Ivanova N."/>
            <person name="Last F.I."/>
            <person name="Brettin T."/>
            <person name="Detter J.C."/>
            <person name="Han C."/>
            <person name="Larimer F."/>
            <person name="Land M."/>
            <person name="Hauser L."/>
            <person name="Markowitz V."/>
            <person name="Cheng J.-F."/>
            <person name="Hugenholtz P."/>
            <person name="Woyke T."/>
            <person name="Wu D."/>
            <person name="Spring S."/>
            <person name="Schroeder M."/>
            <person name="Brambilla E.-M."/>
            <person name="Klenk H.-P."/>
            <person name="Eisen J.A."/>
        </authorList>
    </citation>
    <scope>NUCLEOTIDE SEQUENCE [LARGE SCALE GENOMIC DNA]</scope>
    <source>
        <strain evidence="5">ATCC BAA-1197 / DSM 17291 / Cas60314</strain>
    </source>
</reference>
<comment type="similarity">
    <text evidence="1">Belongs to the nitroreductase family.</text>
</comment>
<evidence type="ECO:0000256" key="1">
    <source>
        <dbReference type="ARBA" id="ARBA00007118"/>
    </source>
</evidence>
<evidence type="ECO:0000256" key="2">
    <source>
        <dbReference type="ARBA" id="ARBA00023002"/>
    </source>
</evidence>
<dbReference type="OrthoDB" id="9812105at2"/>
<evidence type="ECO:0000313" key="5">
    <source>
        <dbReference type="Proteomes" id="UP000005868"/>
    </source>
</evidence>
<dbReference type="PANTHER" id="PTHR43673:SF10">
    <property type="entry name" value="NADH DEHYDROGENASE_NAD(P)H NITROREDUCTASE XCC3605-RELATED"/>
    <property type="match status" value="1"/>
</dbReference>
<dbReference type="SUPFAM" id="SSF55469">
    <property type="entry name" value="FMN-dependent nitroreductase-like"/>
    <property type="match status" value="1"/>
</dbReference>
<proteinExistence type="inferred from homology"/>
<dbReference type="HOGENOM" id="CLU_070764_6_0_0"/>
<dbReference type="STRING" id="580340.Tlie_1804"/>
<dbReference type="CDD" id="cd02138">
    <property type="entry name" value="TdsD-like"/>
    <property type="match status" value="1"/>
</dbReference>
<evidence type="ECO:0000259" key="3">
    <source>
        <dbReference type="Pfam" id="PF00881"/>
    </source>
</evidence>
<dbReference type="Pfam" id="PF00881">
    <property type="entry name" value="Nitroreductase"/>
    <property type="match status" value="1"/>
</dbReference>
<name>G7V8Y8_THELD</name>
<reference evidence="4 5" key="2">
    <citation type="journal article" date="2012" name="Stand. Genomic Sci.">
        <title>Genome sequence of the moderately thermophilic, amino-acid-degrading and sulfur-reducing bacterium Thermovirga lienii type strain (Cas60314(T)).</title>
        <authorList>
            <person name="Goker M."/>
            <person name="Saunders E."/>
            <person name="Lapidus A."/>
            <person name="Nolan M."/>
            <person name="Lucas S."/>
            <person name="Hammon N."/>
            <person name="Deshpande S."/>
            <person name="Cheng J.F."/>
            <person name="Han C."/>
            <person name="Tapia R."/>
            <person name="Goodwin L.A."/>
            <person name="Pitluck S."/>
            <person name="Liolios K."/>
            <person name="Mavromatis K."/>
            <person name="Pagani I."/>
            <person name="Ivanova N."/>
            <person name="Mikhailova N."/>
            <person name="Pati A."/>
            <person name="Chen A."/>
            <person name="Palaniappan K."/>
            <person name="Land M."/>
            <person name="Chang Y.J."/>
            <person name="Jeffries C.D."/>
            <person name="Brambilla E.M."/>
            <person name="Rohde M."/>
            <person name="Spring S."/>
            <person name="Detter J.C."/>
            <person name="Woyke T."/>
            <person name="Bristow J."/>
            <person name="Eisen J.A."/>
            <person name="Markowitz V."/>
            <person name="Hugenholtz P."/>
            <person name="Kyrpides N.C."/>
            <person name="Klenk H.P."/>
        </authorList>
    </citation>
    <scope>NUCLEOTIDE SEQUENCE [LARGE SCALE GENOMIC DNA]</scope>
    <source>
        <strain evidence="5">ATCC BAA-1197 / DSM 17291 / Cas60314</strain>
    </source>
</reference>
<sequence>MGREAQTKFAVHESIKKRCSPRAFSDYLPTFEELGSLLEAARWAPSCFNGQPWRFILARKDQEELYQTIFECLVDKNQKWAYQAPVLGIMAAKKTFDYNGKPNFWSDFDCGLAMGQLVLQAEILGLSVHIMAGFHKDKAKEVFNIPEDFEPLVAFAIGRKGDPDTLPEEYAEQEKAPRERKSLQELVFGKEWGKPVEWLE</sequence>
<dbReference type="KEGG" id="tli:Tlie_1804"/>
<dbReference type="PANTHER" id="PTHR43673">
    <property type="entry name" value="NAD(P)H NITROREDUCTASE YDGI-RELATED"/>
    <property type="match status" value="1"/>
</dbReference>
<keyword evidence="2" id="KW-0560">Oxidoreductase</keyword>
<dbReference type="InterPro" id="IPR029479">
    <property type="entry name" value="Nitroreductase"/>
</dbReference>